<feature type="domain" description="Mycothiol-dependent maleylpyruvate isomerase metal-binding" evidence="1">
    <location>
        <begin position="29"/>
        <end position="150"/>
    </location>
</feature>
<dbReference type="RefSeq" id="WP_218473597.1">
    <property type="nucleotide sequence ID" value="NZ_BAABJN010000009.1"/>
</dbReference>
<gene>
    <name evidence="2" type="ORF">KV110_04185</name>
</gene>
<dbReference type="NCBIfam" id="TIGR03086">
    <property type="entry name" value="TIGR03086 family metal-binding protein"/>
    <property type="match status" value="1"/>
</dbReference>
<evidence type="ECO:0000313" key="2">
    <source>
        <dbReference type="EMBL" id="QXN92361.1"/>
    </source>
</evidence>
<organism evidence="2 3">
    <name type="scientific">Nocardia iowensis</name>
    <dbReference type="NCBI Taxonomy" id="204891"/>
    <lineage>
        <taxon>Bacteria</taxon>
        <taxon>Bacillati</taxon>
        <taxon>Actinomycetota</taxon>
        <taxon>Actinomycetes</taxon>
        <taxon>Mycobacteriales</taxon>
        <taxon>Nocardiaceae</taxon>
        <taxon>Nocardia</taxon>
    </lineage>
</organism>
<accession>A0ABX8RSY2</accession>
<evidence type="ECO:0000313" key="3">
    <source>
        <dbReference type="Proteomes" id="UP000694257"/>
    </source>
</evidence>
<dbReference type="InterPro" id="IPR024344">
    <property type="entry name" value="MDMPI_metal-binding"/>
</dbReference>
<protein>
    <submittedName>
        <fullName evidence="2">TIGR03086 family protein</fullName>
    </submittedName>
</protein>
<dbReference type="Proteomes" id="UP000694257">
    <property type="component" value="Chromosome"/>
</dbReference>
<dbReference type="InterPro" id="IPR017520">
    <property type="entry name" value="CHP03086"/>
</dbReference>
<reference evidence="2 3" key="1">
    <citation type="submission" date="2021-07" db="EMBL/GenBank/DDBJ databases">
        <title>Whole Genome Sequence of Nocardia Iowensis.</title>
        <authorList>
            <person name="Lamm A."/>
            <person name="Collins-Fairclough A.M."/>
            <person name="Bunk B."/>
            <person name="Sproer C."/>
        </authorList>
    </citation>
    <scope>NUCLEOTIDE SEQUENCE [LARGE SCALE GENOMIC DNA]</scope>
    <source>
        <strain evidence="2 3">NRRL 5646</strain>
    </source>
</reference>
<dbReference type="EMBL" id="CP078145">
    <property type="protein sequence ID" value="QXN92361.1"/>
    <property type="molecule type" value="Genomic_DNA"/>
</dbReference>
<proteinExistence type="predicted"/>
<dbReference type="Pfam" id="PF11716">
    <property type="entry name" value="MDMPI_N"/>
    <property type="match status" value="1"/>
</dbReference>
<evidence type="ECO:0000259" key="1">
    <source>
        <dbReference type="Pfam" id="PF11716"/>
    </source>
</evidence>
<name>A0ABX8RSY2_NOCIO</name>
<keyword evidence="3" id="KW-1185">Reference proteome</keyword>
<dbReference type="NCBIfam" id="TIGR03083">
    <property type="entry name" value="maleylpyruvate isomerase family mycothiol-dependent enzyme"/>
    <property type="match status" value="1"/>
</dbReference>
<dbReference type="InterPro" id="IPR017517">
    <property type="entry name" value="Maleyloyr_isom"/>
</dbReference>
<sequence>MATESDTGAELRTFDAVMSAVDLVALNAQAVRTSIDLVDHATNADLSKPTPCADWTLHGLLTHMIAQHYGFAAASRGDGNPDLWKSRPLGADPVRSYRDAAEHVIAAFAEPGVLDRKFPLPEFSTDFQFSGTQALSFHFIDYVVHSWDVAKTLGLAVHFDAELLDAALPVAQIVPGGDTRVAPGAAFGPVVPSSSTDRLDQIVAMLGRSPEWPR</sequence>